<dbReference type="Gene3D" id="1.10.630.10">
    <property type="entry name" value="Cytochrome P450"/>
    <property type="match status" value="1"/>
</dbReference>
<dbReference type="PRINTS" id="PR00385">
    <property type="entry name" value="P450"/>
</dbReference>
<keyword evidence="8 11" id="KW-0408">Iron</keyword>
<keyword evidence="13" id="KW-1133">Transmembrane helix</keyword>
<dbReference type="GO" id="GO:0020037">
    <property type="term" value="F:heme binding"/>
    <property type="evidence" value="ECO:0007669"/>
    <property type="project" value="InterPro"/>
</dbReference>
<dbReference type="GO" id="GO:0004497">
    <property type="term" value="F:monooxygenase activity"/>
    <property type="evidence" value="ECO:0007669"/>
    <property type="project" value="UniProtKB-KW"/>
</dbReference>
<dbReference type="FunFam" id="1.10.630.10:FF:000182">
    <property type="entry name" value="Cytochrome P450 3A4"/>
    <property type="match status" value="1"/>
</dbReference>
<keyword evidence="13" id="KW-0812">Transmembrane</keyword>
<name>A0A1I9WIC7_BRAPC</name>
<accession>A0A1I9WIC7</accession>
<evidence type="ECO:0000256" key="7">
    <source>
        <dbReference type="ARBA" id="ARBA00023002"/>
    </source>
</evidence>
<proteinExistence type="evidence at transcript level"/>
<keyword evidence="7 12" id="KW-0560">Oxidoreductase</keyword>
<reference evidence="14" key="1">
    <citation type="submission" date="2016-07" db="EMBL/GenBank/DDBJ databases">
        <authorList>
            <person name="Lee J.-S."/>
        </authorList>
    </citation>
    <scope>NUCLEOTIDE SEQUENCE</scope>
</reference>
<evidence type="ECO:0000256" key="6">
    <source>
        <dbReference type="ARBA" id="ARBA00022824"/>
    </source>
</evidence>
<keyword evidence="5 11" id="KW-0479">Metal-binding</keyword>
<evidence type="ECO:0000256" key="4">
    <source>
        <dbReference type="ARBA" id="ARBA00022617"/>
    </source>
</evidence>
<dbReference type="InterPro" id="IPR001128">
    <property type="entry name" value="Cyt_P450"/>
</dbReference>
<comment type="cofactor">
    <cofactor evidence="1 11">
        <name>heme</name>
        <dbReference type="ChEBI" id="CHEBI:30413"/>
    </cofactor>
</comment>
<dbReference type="InterPro" id="IPR017972">
    <property type="entry name" value="Cyt_P450_CS"/>
</dbReference>
<evidence type="ECO:0000256" key="3">
    <source>
        <dbReference type="ARBA" id="ARBA00010617"/>
    </source>
</evidence>
<evidence type="ECO:0000256" key="8">
    <source>
        <dbReference type="ARBA" id="ARBA00023004"/>
    </source>
</evidence>
<dbReference type="PRINTS" id="PR00463">
    <property type="entry name" value="EP450I"/>
</dbReference>
<dbReference type="InterPro" id="IPR050196">
    <property type="entry name" value="Cytochrome_P450_Monoox"/>
</dbReference>
<keyword evidence="9 12" id="KW-0503">Monooxygenase</keyword>
<dbReference type="InterPro" id="IPR036396">
    <property type="entry name" value="Cyt_P450_sf"/>
</dbReference>
<dbReference type="InterPro" id="IPR002401">
    <property type="entry name" value="Cyt_P450_E_grp-I"/>
</dbReference>
<evidence type="ECO:0000256" key="10">
    <source>
        <dbReference type="ARBA" id="ARBA00023136"/>
    </source>
</evidence>
<sequence length="501" mass="58619">MIELSFSTVLRAFYVLIVANFLVKFIKWLLNYISKINSVNRFKGLPMLPLLGNIHQLKTKHEFLMQMRYFSYKYKNEPLWRLWLGTMPNYIFHRGEYAEILFSSAKNTQKSVQYNFLHPWLGTGLLTSYGDKWSTRRRLITPTFHFEILNDFLNVMNEQALIMTDILKNLVKNKQEINIFERLKACALDVICESAMGQNVNAQNDHSSDYVNAVARISELVTYRFFDPLEWSDFIYYKTQKGKDFKRCLKILHEFTTKVILERDGDLDDLDLQSKKRIAFLDLLLKAKREDPTITFDDIREEVDTFMFEGHDTTAAAASWACQLIGSHPHVQKKLHEEIDSVLGESDRPLNNDDLKELKYLDLVIKETLRLFPSVPYFGRVISEDCDIDGFKILKGETAVIVAYMIHRDEKYYPDPEKFDPERFLPENSKDRHPYAYIPFSAGRRNCIGQRFAQMEEKVLLANILRYFDITSVKTIDELKPVGDLILHPNDGIPIELKLRC</sequence>
<keyword evidence="6" id="KW-0256">Endoplasmic reticulum</keyword>
<dbReference type="AlphaFoldDB" id="A0A1I9WIC7"/>
<dbReference type="EMBL" id="KX649204">
    <property type="protein sequence ID" value="APA31876.1"/>
    <property type="molecule type" value="mRNA"/>
</dbReference>
<dbReference type="GO" id="GO:0005789">
    <property type="term" value="C:endoplasmic reticulum membrane"/>
    <property type="evidence" value="ECO:0007669"/>
    <property type="project" value="UniProtKB-SubCell"/>
</dbReference>
<evidence type="ECO:0000256" key="9">
    <source>
        <dbReference type="ARBA" id="ARBA00023033"/>
    </source>
</evidence>
<keyword evidence="4 11" id="KW-0349">Heme</keyword>
<dbReference type="GO" id="GO:0005506">
    <property type="term" value="F:iron ion binding"/>
    <property type="evidence" value="ECO:0007669"/>
    <property type="project" value="InterPro"/>
</dbReference>
<comment type="subcellular location">
    <subcellularLocation>
        <location evidence="2">Endoplasmic reticulum membrane</location>
    </subcellularLocation>
</comment>
<evidence type="ECO:0000256" key="5">
    <source>
        <dbReference type="ARBA" id="ARBA00022723"/>
    </source>
</evidence>
<dbReference type="SUPFAM" id="SSF48264">
    <property type="entry name" value="Cytochrome P450"/>
    <property type="match status" value="1"/>
</dbReference>
<feature type="transmembrane region" description="Helical" evidence="13">
    <location>
        <begin position="12"/>
        <end position="30"/>
    </location>
</feature>
<evidence type="ECO:0000256" key="1">
    <source>
        <dbReference type="ARBA" id="ARBA00001971"/>
    </source>
</evidence>
<evidence type="ECO:0000256" key="13">
    <source>
        <dbReference type="SAM" id="Phobius"/>
    </source>
</evidence>
<dbReference type="GO" id="GO:0016705">
    <property type="term" value="F:oxidoreductase activity, acting on paired donors, with incorporation or reduction of molecular oxygen"/>
    <property type="evidence" value="ECO:0007669"/>
    <property type="project" value="InterPro"/>
</dbReference>
<protein>
    <submittedName>
        <fullName evidence="14">Cytochrome p450 00951</fullName>
    </submittedName>
</protein>
<dbReference type="Pfam" id="PF00067">
    <property type="entry name" value="p450"/>
    <property type="match status" value="1"/>
</dbReference>
<dbReference type="PANTHER" id="PTHR24291">
    <property type="entry name" value="CYTOCHROME P450 FAMILY 4"/>
    <property type="match status" value="1"/>
</dbReference>
<organism evidence="14">
    <name type="scientific">Brachionus plicatilis</name>
    <name type="common">Marine rotifer</name>
    <name type="synonym">Brachionus muelleri</name>
    <dbReference type="NCBI Taxonomy" id="10195"/>
    <lineage>
        <taxon>Eukaryota</taxon>
        <taxon>Metazoa</taxon>
        <taxon>Spiralia</taxon>
        <taxon>Gnathifera</taxon>
        <taxon>Rotifera</taxon>
        <taxon>Eurotatoria</taxon>
        <taxon>Monogononta</taxon>
        <taxon>Pseudotrocha</taxon>
        <taxon>Ploima</taxon>
        <taxon>Brachionidae</taxon>
        <taxon>Brachionus</taxon>
    </lineage>
</organism>
<comment type="similarity">
    <text evidence="3 12">Belongs to the cytochrome P450 family.</text>
</comment>
<dbReference type="PANTHER" id="PTHR24291:SF189">
    <property type="entry name" value="CYTOCHROME P450 4C3-RELATED"/>
    <property type="match status" value="1"/>
</dbReference>
<keyword evidence="10 13" id="KW-0472">Membrane</keyword>
<evidence type="ECO:0000313" key="14">
    <source>
        <dbReference type="EMBL" id="APA31876.1"/>
    </source>
</evidence>
<evidence type="ECO:0000256" key="12">
    <source>
        <dbReference type="RuleBase" id="RU000461"/>
    </source>
</evidence>
<evidence type="ECO:0000256" key="11">
    <source>
        <dbReference type="PIRSR" id="PIRSR602401-1"/>
    </source>
</evidence>
<dbReference type="PROSITE" id="PS00086">
    <property type="entry name" value="CYTOCHROME_P450"/>
    <property type="match status" value="1"/>
</dbReference>
<evidence type="ECO:0000256" key="2">
    <source>
        <dbReference type="ARBA" id="ARBA00004586"/>
    </source>
</evidence>
<feature type="binding site" description="axial binding residue" evidence="11">
    <location>
        <position position="447"/>
    </location>
    <ligand>
        <name>heme</name>
        <dbReference type="ChEBI" id="CHEBI:30413"/>
    </ligand>
    <ligandPart>
        <name>Fe</name>
        <dbReference type="ChEBI" id="CHEBI:18248"/>
    </ligandPart>
</feature>